<dbReference type="KEGG" id="por:APT59_11850"/>
<gene>
    <name evidence="1" type="ORF">APT59_11850</name>
</gene>
<reference evidence="1 2" key="1">
    <citation type="submission" date="2016-01" db="EMBL/GenBank/DDBJ databases">
        <title>Annotation of Pseudomonas oryzihabitans USDA-ARS-USMARC-56511.</title>
        <authorList>
            <person name="Harhay G.P."/>
            <person name="Harhay D.M."/>
            <person name="Smith T.P.L."/>
            <person name="Bono J.L."/>
            <person name="Heaton M.P."/>
            <person name="Clawson M.L."/>
            <person name="Chitko-Mckown C.G."/>
            <person name="Capik S.F."/>
            <person name="DeDonder K.D."/>
            <person name="Apley M.D."/>
            <person name="Lubbers B.V."/>
            <person name="White B.J."/>
            <person name="Larson R.L."/>
        </authorList>
    </citation>
    <scope>NUCLEOTIDE SEQUENCE [LARGE SCALE GENOMIC DNA]</scope>
    <source>
        <strain evidence="1 2">USDA-ARS-USMARC-56511</strain>
    </source>
</reference>
<protein>
    <submittedName>
        <fullName evidence="1">Uncharacterized protein</fullName>
    </submittedName>
</protein>
<evidence type="ECO:0000313" key="1">
    <source>
        <dbReference type="EMBL" id="ALZ86852.1"/>
    </source>
</evidence>
<dbReference type="AlphaFoldDB" id="A0A0U4X5W3"/>
<sequence length="191" mass="21526">MKIACLGWGSLIWKAAELPVASDWFVDGPRLPIEFAREGDSGELATVLCEDAADVQVFWAYLAVDSLEEARDALREREGVPREQPECIGSWPSGPQSEFQQRIGEWARAKELEAVVWTALPPRSAGLNQRMPTVEEALDYLRKLDPDRQTHARDYIRRTPVSIDTAYRRVIAETFNWSPLPEARSDVEASA</sequence>
<dbReference type="EMBL" id="CP013987">
    <property type="protein sequence ID" value="ALZ86852.1"/>
    <property type="molecule type" value="Genomic_DNA"/>
</dbReference>
<dbReference type="Proteomes" id="UP000064137">
    <property type="component" value="Chromosome"/>
</dbReference>
<evidence type="ECO:0000313" key="2">
    <source>
        <dbReference type="Proteomes" id="UP000064137"/>
    </source>
</evidence>
<name>A0A0U4X5W3_9PSED</name>
<accession>A0A0U4X5W3</accession>
<organism evidence="1 2">
    <name type="scientific">Pseudomonas oryzihabitans</name>
    <dbReference type="NCBI Taxonomy" id="47885"/>
    <lineage>
        <taxon>Bacteria</taxon>
        <taxon>Pseudomonadati</taxon>
        <taxon>Pseudomonadota</taxon>
        <taxon>Gammaproteobacteria</taxon>
        <taxon>Pseudomonadales</taxon>
        <taxon>Pseudomonadaceae</taxon>
        <taxon>Pseudomonas</taxon>
    </lineage>
</organism>
<dbReference type="OrthoDB" id="262743at2"/>
<proteinExistence type="predicted"/>